<reference evidence="1 2" key="1">
    <citation type="journal article" date="2020" name="BMC Genomics">
        <title>Intraspecific diversification of the crop wild relative Brassica cretica Lam. using demographic model selection.</title>
        <authorList>
            <person name="Kioukis A."/>
            <person name="Michalopoulou V.A."/>
            <person name="Briers L."/>
            <person name="Pirintsos S."/>
            <person name="Studholme D.J."/>
            <person name="Pavlidis P."/>
            <person name="Sarris P.F."/>
        </authorList>
    </citation>
    <scope>NUCLEOTIDE SEQUENCE [LARGE SCALE GENOMIC DNA]</scope>
    <source>
        <strain evidence="2">cv. PFS-1207/04</strain>
    </source>
</reference>
<comment type="caution">
    <text evidence="1">The sequence shown here is derived from an EMBL/GenBank/DDBJ whole genome shotgun (WGS) entry which is preliminary data.</text>
</comment>
<keyword evidence="2" id="KW-1185">Reference proteome</keyword>
<organism evidence="1 2">
    <name type="scientific">Brassica cretica</name>
    <name type="common">Mustard</name>
    <dbReference type="NCBI Taxonomy" id="69181"/>
    <lineage>
        <taxon>Eukaryota</taxon>
        <taxon>Viridiplantae</taxon>
        <taxon>Streptophyta</taxon>
        <taxon>Embryophyta</taxon>
        <taxon>Tracheophyta</taxon>
        <taxon>Spermatophyta</taxon>
        <taxon>Magnoliopsida</taxon>
        <taxon>eudicotyledons</taxon>
        <taxon>Gunneridae</taxon>
        <taxon>Pentapetalae</taxon>
        <taxon>rosids</taxon>
        <taxon>malvids</taxon>
        <taxon>Brassicales</taxon>
        <taxon>Brassicaceae</taxon>
        <taxon>Brassiceae</taxon>
        <taxon>Brassica</taxon>
    </lineage>
</organism>
<evidence type="ECO:0008006" key="3">
    <source>
        <dbReference type="Google" id="ProtNLM"/>
    </source>
</evidence>
<proteinExistence type="predicted"/>
<sequence>MELVAAMDSGKSFHGELDGEDRNLRDLLTSFLLKPASIVRVTEKMMTHICSSVWNLQGGLRKARLEFGDEVNDKLEDLLWLLLVNEVSSPLDDHRLFEQRNFFLELGTMYVFPRTRKMVDQILLPNREFCRYLDFASHPWSKQLIVSAGIGKGVDYAFALM</sequence>
<evidence type="ECO:0000313" key="1">
    <source>
        <dbReference type="EMBL" id="KAF3549703.1"/>
    </source>
</evidence>
<accession>A0ABQ7CEX4</accession>
<protein>
    <recommendedName>
        <fullName evidence="3">DUF1985 domain-containing protein</fullName>
    </recommendedName>
</protein>
<dbReference type="EMBL" id="QGKV02000832">
    <property type="protein sequence ID" value="KAF3549703.1"/>
    <property type="molecule type" value="Genomic_DNA"/>
</dbReference>
<gene>
    <name evidence="1" type="ORF">DY000_02006875</name>
</gene>
<name>A0ABQ7CEX4_BRACR</name>
<dbReference type="Proteomes" id="UP000266723">
    <property type="component" value="Unassembled WGS sequence"/>
</dbReference>
<evidence type="ECO:0000313" key="2">
    <source>
        <dbReference type="Proteomes" id="UP000266723"/>
    </source>
</evidence>